<evidence type="ECO:0000256" key="1">
    <source>
        <dbReference type="ARBA" id="ARBA00007159"/>
    </source>
</evidence>
<evidence type="ECO:0000259" key="3">
    <source>
        <dbReference type="PROSITE" id="PS50211"/>
    </source>
</evidence>
<dbReference type="Gene3D" id="3.40.50.11500">
    <property type="match status" value="1"/>
</dbReference>
<evidence type="ECO:0000313" key="5">
    <source>
        <dbReference type="Proteomes" id="UP001150062"/>
    </source>
</evidence>
<dbReference type="InterPro" id="IPR001194">
    <property type="entry name" value="cDENN_dom"/>
</dbReference>
<comment type="caution">
    <text evidence="4">The sequence shown here is derived from an EMBL/GenBank/DDBJ whole genome shotgun (WGS) entry which is preliminary data.</text>
</comment>
<feature type="domain" description="UDENN" evidence="3">
    <location>
        <begin position="1"/>
        <end position="529"/>
    </location>
</feature>
<evidence type="ECO:0000256" key="2">
    <source>
        <dbReference type="SAM" id="MobiDB-lite"/>
    </source>
</evidence>
<dbReference type="PROSITE" id="PS50211">
    <property type="entry name" value="DENN"/>
    <property type="match status" value="1"/>
</dbReference>
<protein>
    <recommendedName>
        <fullName evidence="3">UDENN domain-containing protein</fullName>
    </recommendedName>
</protein>
<dbReference type="PANTHER" id="PTHR13677">
    <property type="entry name" value="LD41638P"/>
    <property type="match status" value="1"/>
</dbReference>
<proteinExistence type="inferred from homology"/>
<comment type="similarity">
    <text evidence="1">Belongs to the DENND6 family.</text>
</comment>
<dbReference type="InterPro" id="IPR043153">
    <property type="entry name" value="DENN_C"/>
</dbReference>
<dbReference type="Proteomes" id="UP001150062">
    <property type="component" value="Unassembled WGS sequence"/>
</dbReference>
<name>A0ABQ8X6Q5_9EUKA</name>
<dbReference type="InterPro" id="IPR037516">
    <property type="entry name" value="Tripartite_DENN"/>
</dbReference>
<dbReference type="EMBL" id="JAOAOG010000328">
    <property type="protein sequence ID" value="KAJ6228340.1"/>
    <property type="molecule type" value="Genomic_DNA"/>
</dbReference>
<evidence type="ECO:0000313" key="4">
    <source>
        <dbReference type="EMBL" id="KAJ6228340.1"/>
    </source>
</evidence>
<dbReference type="InterPro" id="IPR024224">
    <property type="entry name" value="DENND6"/>
</dbReference>
<keyword evidence="5" id="KW-1185">Reference proteome</keyword>
<dbReference type="PANTHER" id="PTHR13677:SF0">
    <property type="entry name" value="LD41638P"/>
    <property type="match status" value="1"/>
</dbReference>
<feature type="compositionally biased region" description="Basic residues" evidence="2">
    <location>
        <begin position="132"/>
        <end position="143"/>
    </location>
</feature>
<accession>A0ABQ8X6Q5</accession>
<reference evidence="4" key="1">
    <citation type="submission" date="2022-08" db="EMBL/GenBank/DDBJ databases">
        <title>Novel sulfate-reducing endosymbionts in the free-living metamonad Anaeramoeba.</title>
        <authorList>
            <person name="Jerlstrom-Hultqvist J."/>
            <person name="Cepicka I."/>
            <person name="Gallot-Lavallee L."/>
            <person name="Salas-Leiva D."/>
            <person name="Curtis B.A."/>
            <person name="Zahonova K."/>
            <person name="Pipaliya S."/>
            <person name="Dacks J."/>
            <person name="Roger A.J."/>
        </authorList>
    </citation>
    <scope>NUCLEOTIDE SEQUENCE</scope>
    <source>
        <strain evidence="4">Schooner1</strain>
    </source>
</reference>
<dbReference type="Pfam" id="PF02141">
    <property type="entry name" value="DENN"/>
    <property type="match status" value="1"/>
</dbReference>
<feature type="region of interest" description="Disordered" evidence="2">
    <location>
        <begin position="118"/>
        <end position="169"/>
    </location>
</feature>
<gene>
    <name evidence="4" type="ORF">M0813_08880</name>
</gene>
<sequence>MEIEEWVKSICYFEFRSSLHNQLIHIYPTIDLTQNEQKSLFSLAFPRVVGTPQEQFYSFNIKRGENILHGYAYFDPAASTLPPLHSDLWSSSSDEEDEQQQQDLEKILQETKYQSYLKKNKSKNKEKQKEKEKKKKNKKKTKKKSEPTKDESSSESELDQDPDKENLCGKQLFSSGGRSVVVLTKYPWESLFFRLLEELGPEILDDPGCLEAWYNFIEENWPNKLEINQCYTEFPLTREQRLRLFVPGEAESIFEHSGEVSCYQNYMGLDLDIASLLKPVFGDLWKLWQLVLTGEPIVVFAPQPEICSQVVRVLCSLIYPFQYQGLVIPYCTKYDSNWNRISSIDFSPKSNLPKHHPKKKNIIVGTTDYELGATDLYYWPNHLFVGIPDKELEKKKKKRDRIKEGLFMDSENTVLVHKKMHKWLTKEIKQVSIDQEMAQKTIAIRDYFYHFTKDFISPFESYFNTLLPNMVEFDPFYSQMELKGFNETEFIENMLSGKKKLPFQKNEVSDIEFLYKKFIHTKTFKIWYNNQRDLCAEVFWNYSRKAVIHIELQELLKDNDDNEEKIKLFKLLDKKCGEALSYNDLEFYQKYIQLMKEIVSLLPKKLSRNLEKILLKKLKKK</sequence>
<organism evidence="4 5">
    <name type="scientific">Anaeramoeba flamelloides</name>
    <dbReference type="NCBI Taxonomy" id="1746091"/>
    <lineage>
        <taxon>Eukaryota</taxon>
        <taxon>Metamonada</taxon>
        <taxon>Anaeramoebidae</taxon>
        <taxon>Anaeramoeba</taxon>
    </lineage>
</organism>